<dbReference type="AlphaFoldDB" id="A0A1I0JYD5"/>
<feature type="domain" description="O-antigen ligase-related" evidence="6">
    <location>
        <begin position="197"/>
        <end position="328"/>
    </location>
</feature>
<evidence type="ECO:0000313" key="7">
    <source>
        <dbReference type="EMBL" id="SEU15419.1"/>
    </source>
</evidence>
<evidence type="ECO:0000259" key="6">
    <source>
        <dbReference type="Pfam" id="PF04932"/>
    </source>
</evidence>
<organism evidence="7 8">
    <name type="scientific">Natrinema hispanicum</name>
    <dbReference type="NCBI Taxonomy" id="392421"/>
    <lineage>
        <taxon>Archaea</taxon>
        <taxon>Methanobacteriati</taxon>
        <taxon>Methanobacteriota</taxon>
        <taxon>Stenosarchaea group</taxon>
        <taxon>Halobacteria</taxon>
        <taxon>Halobacteriales</taxon>
        <taxon>Natrialbaceae</taxon>
        <taxon>Natrinema</taxon>
    </lineage>
</organism>
<dbReference type="RefSeq" id="WP_092936235.1">
    <property type="nucleotide sequence ID" value="NZ_FOIC01000079.1"/>
</dbReference>
<dbReference type="InterPro" id="IPR051533">
    <property type="entry name" value="WaaL-like"/>
</dbReference>
<feature type="transmembrane region" description="Helical" evidence="5">
    <location>
        <begin position="315"/>
        <end position="336"/>
    </location>
</feature>
<keyword evidence="7" id="KW-0436">Ligase</keyword>
<gene>
    <name evidence="7" type="ORF">SAMN04488694_1792</name>
</gene>
<evidence type="ECO:0000256" key="3">
    <source>
        <dbReference type="ARBA" id="ARBA00022989"/>
    </source>
</evidence>
<feature type="transmembrane region" description="Helical" evidence="5">
    <location>
        <begin position="82"/>
        <end position="102"/>
    </location>
</feature>
<protein>
    <submittedName>
        <fullName evidence="7">O-antigen ligase like membrane protein</fullName>
    </submittedName>
</protein>
<feature type="transmembrane region" description="Helical" evidence="5">
    <location>
        <begin position="32"/>
        <end position="51"/>
    </location>
</feature>
<dbReference type="GO" id="GO:0016874">
    <property type="term" value="F:ligase activity"/>
    <property type="evidence" value="ECO:0007669"/>
    <property type="project" value="UniProtKB-KW"/>
</dbReference>
<feature type="transmembrane region" description="Helical" evidence="5">
    <location>
        <begin position="58"/>
        <end position="76"/>
    </location>
</feature>
<dbReference type="PANTHER" id="PTHR37422:SF13">
    <property type="entry name" value="LIPOPOLYSACCHARIDE BIOSYNTHESIS PROTEIN PA4999-RELATED"/>
    <property type="match status" value="1"/>
</dbReference>
<evidence type="ECO:0000313" key="8">
    <source>
        <dbReference type="Proteomes" id="UP000199320"/>
    </source>
</evidence>
<feature type="transmembrane region" description="Helical" evidence="5">
    <location>
        <begin position="366"/>
        <end position="383"/>
    </location>
</feature>
<dbReference type="GO" id="GO:0016020">
    <property type="term" value="C:membrane"/>
    <property type="evidence" value="ECO:0007669"/>
    <property type="project" value="UniProtKB-SubCell"/>
</dbReference>
<evidence type="ECO:0000256" key="5">
    <source>
        <dbReference type="SAM" id="Phobius"/>
    </source>
</evidence>
<evidence type="ECO:0000256" key="2">
    <source>
        <dbReference type="ARBA" id="ARBA00022692"/>
    </source>
</evidence>
<accession>A0A1I0JYD5</accession>
<dbReference type="EMBL" id="FOIC01000079">
    <property type="protein sequence ID" value="SEU15419.1"/>
    <property type="molecule type" value="Genomic_DNA"/>
</dbReference>
<feature type="transmembrane region" description="Helical" evidence="5">
    <location>
        <begin position="114"/>
        <end position="135"/>
    </location>
</feature>
<keyword evidence="2 5" id="KW-0812">Transmembrane</keyword>
<dbReference type="Proteomes" id="UP000199320">
    <property type="component" value="Unassembled WGS sequence"/>
</dbReference>
<keyword evidence="8" id="KW-1185">Reference proteome</keyword>
<dbReference type="PANTHER" id="PTHR37422">
    <property type="entry name" value="TEICHURONIC ACID BIOSYNTHESIS PROTEIN TUAE"/>
    <property type="match status" value="1"/>
</dbReference>
<proteinExistence type="predicted"/>
<reference evidence="8" key="1">
    <citation type="submission" date="2016-10" db="EMBL/GenBank/DDBJ databases">
        <authorList>
            <person name="Varghese N."/>
            <person name="Submissions S."/>
        </authorList>
    </citation>
    <scope>NUCLEOTIDE SEQUENCE [LARGE SCALE GENOMIC DNA]</scope>
    <source>
        <strain evidence="8">CDM_6</strain>
    </source>
</reference>
<dbReference type="InterPro" id="IPR007016">
    <property type="entry name" value="O-antigen_ligase-rel_domated"/>
</dbReference>
<keyword evidence="3 5" id="KW-1133">Transmembrane helix</keyword>
<feature type="transmembrane region" description="Helical" evidence="5">
    <location>
        <begin position="235"/>
        <end position="256"/>
    </location>
</feature>
<feature type="transmembrane region" description="Helical" evidence="5">
    <location>
        <begin position="343"/>
        <end position="360"/>
    </location>
</feature>
<evidence type="ECO:0000256" key="1">
    <source>
        <dbReference type="ARBA" id="ARBA00004141"/>
    </source>
</evidence>
<name>A0A1I0JYD5_9EURY</name>
<sequence>MDTRFLMPLFVAMLFTFPLTESQIISRPPGTAIVVLLVLSIAFVFFIRGDLVAKIPRLAIYTFFPLAAILIGHVYLLEFSEATTALLPVYMFFVASVLLFIIPYRLNPSIAYSYVARVAALIGLIGLPAAIWGQFDYGVFTLSTTVSPANDLLPPIGVNPLYSVYRNPNFLAKLLFVGLVASFGEWIAYNNRIGALLVVLNTMLLYLTESRGGMVAALVGVIALLGYYGVDQRLAVIGACSGVASVAAALITVVVAPSQVAEVVDLTGRLSIWSGTVDTVAHTNPVFGPGLVGSEFLSQTVGLTVPSPHSTYFKMLLRAGGVGLVLWIVLLWGSLLDGVYQRVHPTAVAVGAGFIVLGFIEGPNVFGTGTGSLLLTLTIGYLLTKSPGYTIQFVADERRDTKSASFTVNRYD</sequence>
<evidence type="ECO:0000256" key="4">
    <source>
        <dbReference type="ARBA" id="ARBA00023136"/>
    </source>
</evidence>
<feature type="transmembrane region" description="Helical" evidence="5">
    <location>
        <begin position="214"/>
        <end position="230"/>
    </location>
</feature>
<comment type="subcellular location">
    <subcellularLocation>
        <location evidence="1">Membrane</location>
        <topology evidence="1">Multi-pass membrane protein</topology>
    </subcellularLocation>
</comment>
<keyword evidence="4 5" id="KW-0472">Membrane</keyword>
<dbReference type="Pfam" id="PF04932">
    <property type="entry name" value="Wzy_C"/>
    <property type="match status" value="1"/>
</dbReference>